<dbReference type="Proteomes" id="UP000675882">
    <property type="component" value="Unassembled WGS sequence"/>
</dbReference>
<proteinExistence type="predicted"/>
<name>A0A916BC64_9PROT</name>
<protein>
    <recommendedName>
        <fullName evidence="3">Terminase small subunit</fullName>
    </recommendedName>
</protein>
<organism evidence="1 2">
    <name type="scientific">Candidatus Nitrotoga fabula</name>
    <dbReference type="NCBI Taxonomy" id="2182327"/>
    <lineage>
        <taxon>Bacteria</taxon>
        <taxon>Pseudomonadati</taxon>
        <taxon>Pseudomonadota</taxon>
        <taxon>Betaproteobacteria</taxon>
        <taxon>Nitrosomonadales</taxon>
        <taxon>Gallionellaceae</taxon>
        <taxon>Candidatus Nitrotoga</taxon>
    </lineage>
</organism>
<comment type="caution">
    <text evidence="1">The sequence shown here is derived from an EMBL/GenBank/DDBJ whole genome shotgun (WGS) entry which is preliminary data.</text>
</comment>
<keyword evidence="2" id="KW-1185">Reference proteome</keyword>
<sequence length="193" mass="21087">MHVPSKSKMNVSKSEFARLLGVHKGTVTKWADAGRIEVINGRIDVQEARRRLAATENPHPQAQAQIDRHATEKAMRMQAGSPVHSTPALEKIGTALKLETYRLQKAKAEIANLELDRAAGLLVERAEVEYVLAEFASTFRYLLESLADRLAPAIAVHQGDVAAIHAEIDIASAALLNEMSEAMKRKRDGCTAG</sequence>
<evidence type="ECO:0000313" key="2">
    <source>
        <dbReference type="Proteomes" id="UP000675882"/>
    </source>
</evidence>
<evidence type="ECO:0008006" key="3">
    <source>
        <dbReference type="Google" id="ProtNLM"/>
    </source>
</evidence>
<dbReference type="EMBL" id="CAJNBL010000018">
    <property type="protein sequence ID" value="CAE6714865.1"/>
    <property type="molecule type" value="Genomic_DNA"/>
</dbReference>
<evidence type="ECO:0000313" key="1">
    <source>
        <dbReference type="EMBL" id="CAE6714865.1"/>
    </source>
</evidence>
<accession>A0A916BC64</accession>
<gene>
    <name evidence="1" type="ORF">NTGZN8_250004</name>
</gene>
<reference evidence="1" key="1">
    <citation type="submission" date="2021-02" db="EMBL/GenBank/DDBJ databases">
        <authorList>
            <person name="Han P."/>
        </authorList>
    </citation>
    <scope>NUCLEOTIDE SEQUENCE</scope>
    <source>
        <strain evidence="1">Candidatus Nitrotoga sp. ZN8</strain>
    </source>
</reference>
<dbReference type="AlphaFoldDB" id="A0A916BC64"/>